<gene>
    <name evidence="1" type="ORF">ACFMB1_01210</name>
</gene>
<reference evidence="1 2" key="1">
    <citation type="submission" date="2024-09" db="EMBL/GenBank/DDBJ databases">
        <authorList>
            <person name="Zhang Z.-H."/>
        </authorList>
    </citation>
    <scope>NUCLEOTIDE SEQUENCE [LARGE SCALE GENOMIC DNA]</scope>
    <source>
        <strain evidence="1 2">HHTR114</strain>
    </source>
</reference>
<dbReference type="RefSeq" id="WP_379880549.1">
    <property type="nucleotide sequence ID" value="NZ_JBHPON010000001.1"/>
</dbReference>
<comment type="caution">
    <text evidence="1">The sequence shown here is derived from an EMBL/GenBank/DDBJ whole genome shotgun (WGS) entry which is preliminary data.</text>
</comment>
<name>A0ABW1KQZ8_9PROT</name>
<accession>A0ABW1KQZ8</accession>
<proteinExistence type="predicted"/>
<dbReference type="Proteomes" id="UP001596116">
    <property type="component" value="Unassembled WGS sequence"/>
</dbReference>
<evidence type="ECO:0008006" key="3">
    <source>
        <dbReference type="Google" id="ProtNLM"/>
    </source>
</evidence>
<evidence type="ECO:0000313" key="2">
    <source>
        <dbReference type="Proteomes" id="UP001596116"/>
    </source>
</evidence>
<protein>
    <recommendedName>
        <fullName evidence="3">ADP-ribosylation/crystallin J1</fullName>
    </recommendedName>
</protein>
<evidence type="ECO:0000313" key="1">
    <source>
        <dbReference type="EMBL" id="MFC6034139.1"/>
    </source>
</evidence>
<dbReference type="EMBL" id="JBHPON010000001">
    <property type="protein sequence ID" value="MFC6034139.1"/>
    <property type="molecule type" value="Genomic_DNA"/>
</dbReference>
<keyword evidence="2" id="KW-1185">Reference proteome</keyword>
<sequence>MKLWRPVGRNELDKIEASGMREFPPRLPEQPIFYPVLTFEYAEKIARDWNSVRQNHDHVGYVVAFEINDSYAARFPVQIAGGSECKELWVPADELGAFNKHIIGKIEVVARYDKGKRVHST</sequence>
<organism evidence="1 2">
    <name type="scientific">Hyphococcus aureus</name>
    <dbReference type="NCBI Taxonomy" id="2666033"/>
    <lineage>
        <taxon>Bacteria</taxon>
        <taxon>Pseudomonadati</taxon>
        <taxon>Pseudomonadota</taxon>
        <taxon>Alphaproteobacteria</taxon>
        <taxon>Parvularculales</taxon>
        <taxon>Parvularculaceae</taxon>
        <taxon>Hyphococcus</taxon>
    </lineage>
</organism>